<dbReference type="InterPro" id="IPR026854">
    <property type="entry name" value="VPS13_N"/>
</dbReference>
<dbReference type="Proteomes" id="UP001292094">
    <property type="component" value="Unassembled WGS sequence"/>
</dbReference>
<evidence type="ECO:0000313" key="5">
    <source>
        <dbReference type="Proteomes" id="UP001292094"/>
    </source>
</evidence>
<dbReference type="EMBL" id="JAWZYT010005007">
    <property type="protein sequence ID" value="KAK4291913.1"/>
    <property type="molecule type" value="Genomic_DNA"/>
</dbReference>
<organism evidence="4 5">
    <name type="scientific">Petrolisthes manimaculis</name>
    <dbReference type="NCBI Taxonomy" id="1843537"/>
    <lineage>
        <taxon>Eukaryota</taxon>
        <taxon>Metazoa</taxon>
        <taxon>Ecdysozoa</taxon>
        <taxon>Arthropoda</taxon>
        <taxon>Crustacea</taxon>
        <taxon>Multicrustacea</taxon>
        <taxon>Malacostraca</taxon>
        <taxon>Eumalacostraca</taxon>
        <taxon>Eucarida</taxon>
        <taxon>Decapoda</taxon>
        <taxon>Pleocyemata</taxon>
        <taxon>Anomura</taxon>
        <taxon>Galatheoidea</taxon>
        <taxon>Porcellanidae</taxon>
        <taxon>Petrolisthes</taxon>
    </lineage>
</organism>
<evidence type="ECO:0000313" key="4">
    <source>
        <dbReference type="EMBL" id="KAK4291913.1"/>
    </source>
</evidence>
<dbReference type="PANTHER" id="PTHR12517:SF0">
    <property type="entry name" value="INTERMEMBRANE LIPID TRANSFER PROTEIN VPS13B"/>
    <property type="match status" value="1"/>
</dbReference>
<accession>A0AAE1NL32</accession>
<dbReference type="InterPro" id="IPR039782">
    <property type="entry name" value="VPS13B"/>
</dbReference>
<feature type="domain" description="Chorein N-terminal" evidence="3">
    <location>
        <begin position="5"/>
        <end position="184"/>
    </location>
</feature>
<keyword evidence="5" id="KW-1185">Reference proteome</keyword>
<feature type="compositionally biased region" description="Basic and acidic residues" evidence="2">
    <location>
        <begin position="116"/>
        <end position="125"/>
    </location>
</feature>
<evidence type="ECO:0000256" key="2">
    <source>
        <dbReference type="SAM" id="MobiDB-lite"/>
    </source>
</evidence>
<keyword evidence="1" id="KW-0813">Transport</keyword>
<feature type="region of interest" description="Disordered" evidence="2">
    <location>
        <begin position="97"/>
        <end position="125"/>
    </location>
</feature>
<name>A0AAE1NL32_9EUCA</name>
<gene>
    <name evidence="4" type="ORF">Pmani_035289</name>
</gene>
<comment type="caution">
    <text evidence="4">The sequence shown here is derived from an EMBL/GenBank/DDBJ whole genome shotgun (WGS) entry which is preliminary data.</text>
</comment>
<sequence length="192" mass="21371">MLRIESYITPIILSYVDKYIKNLKPEDSQVSLWGGDAVFNNLDLRLDVLEQELRLPFSFVNGHIHELRIHVPWTKLTSEPIIITINTIECILKLKGTEGSGSSDSSSQSGGGGKGGEGRRRQRRPDLEAPTSYIQGLINRIINNISIVCNNVILKYVEDDIVLSINVKTLEFKSVDGNWTPAFIGECVCLGV</sequence>
<evidence type="ECO:0000256" key="1">
    <source>
        <dbReference type="ARBA" id="ARBA00022448"/>
    </source>
</evidence>
<dbReference type="Pfam" id="PF12624">
    <property type="entry name" value="VPS13_N"/>
    <property type="match status" value="1"/>
</dbReference>
<reference evidence="4" key="1">
    <citation type="submission" date="2023-11" db="EMBL/GenBank/DDBJ databases">
        <title>Genome assemblies of two species of porcelain crab, Petrolisthes cinctipes and Petrolisthes manimaculis (Anomura: Porcellanidae).</title>
        <authorList>
            <person name="Angst P."/>
        </authorList>
    </citation>
    <scope>NUCLEOTIDE SEQUENCE</scope>
    <source>
        <strain evidence="4">PB745_02</strain>
        <tissue evidence="4">Gill</tissue>
    </source>
</reference>
<evidence type="ECO:0000259" key="3">
    <source>
        <dbReference type="Pfam" id="PF12624"/>
    </source>
</evidence>
<dbReference type="AlphaFoldDB" id="A0AAE1NL32"/>
<proteinExistence type="predicted"/>
<dbReference type="PANTHER" id="PTHR12517">
    <property type="entry name" value="VACUOLAR PROTEIN SORTING-ASSOCIATED PROTEIN 13B"/>
    <property type="match status" value="1"/>
</dbReference>
<protein>
    <recommendedName>
        <fullName evidence="3">Chorein N-terminal domain-containing protein</fullName>
    </recommendedName>
</protein>